<dbReference type="AlphaFoldDB" id="A0A5B9M5M7"/>
<gene>
    <name evidence="2" type="ORF">Mal15_04860</name>
</gene>
<keyword evidence="3" id="KW-1185">Reference proteome</keyword>
<evidence type="ECO:0000313" key="3">
    <source>
        <dbReference type="Proteomes" id="UP000321353"/>
    </source>
</evidence>
<feature type="region of interest" description="Disordered" evidence="1">
    <location>
        <begin position="253"/>
        <end position="284"/>
    </location>
</feature>
<evidence type="ECO:0000313" key="2">
    <source>
        <dbReference type="EMBL" id="QEF96458.1"/>
    </source>
</evidence>
<dbReference type="EMBL" id="CP036264">
    <property type="protein sequence ID" value="QEF96458.1"/>
    <property type="molecule type" value="Genomic_DNA"/>
</dbReference>
<dbReference type="RefSeq" id="WP_147866271.1">
    <property type="nucleotide sequence ID" value="NZ_CP036264.1"/>
</dbReference>
<reference evidence="2 3" key="1">
    <citation type="submission" date="2019-02" db="EMBL/GenBank/DDBJ databases">
        <title>Planctomycetal bacteria perform biofilm scaping via a novel small molecule.</title>
        <authorList>
            <person name="Jeske O."/>
            <person name="Boedeker C."/>
            <person name="Wiegand S."/>
            <person name="Breitling P."/>
            <person name="Kallscheuer N."/>
            <person name="Jogler M."/>
            <person name="Rohde M."/>
            <person name="Petersen J."/>
            <person name="Medema M.H."/>
            <person name="Surup F."/>
            <person name="Jogler C."/>
        </authorList>
    </citation>
    <scope>NUCLEOTIDE SEQUENCE [LARGE SCALE GENOMIC DNA]</scope>
    <source>
        <strain evidence="2 3">Mal15</strain>
    </source>
</reference>
<proteinExistence type="predicted"/>
<name>A0A5B9M5M7_9BACT</name>
<accession>A0A5B9M5M7</accession>
<sequence>MSIPVKGTATTTCDLLLSTDYRGGQRLRQTVVGVGADLTRTVIRIVPREANLIGVKNNAATFISQVTVSPIQNMCNFNLRMRRFQFGRAALGADHIEFAALSRGDVRARIRVATTLTTLSTDAVSTKSLTRADAFECFVNADASTELTLPRAVRGNVGLEYFFAVNPTVDGGTLKILCHPRDAIQIRESQKLDPVQVVGRKPTNGIVDDPVVKRVVSIEATRTEANKNRTSVVMACRAPGVWVAENPAAQAVPPDETGAIDPPYHSLWTLGDTAEDPEEESEET</sequence>
<evidence type="ECO:0000256" key="1">
    <source>
        <dbReference type="SAM" id="MobiDB-lite"/>
    </source>
</evidence>
<dbReference type="Proteomes" id="UP000321353">
    <property type="component" value="Chromosome"/>
</dbReference>
<dbReference type="KEGG" id="smam:Mal15_04860"/>
<protein>
    <submittedName>
        <fullName evidence="2">Uncharacterized protein</fullName>
    </submittedName>
</protein>
<feature type="compositionally biased region" description="Acidic residues" evidence="1">
    <location>
        <begin position="273"/>
        <end position="284"/>
    </location>
</feature>
<organism evidence="2 3">
    <name type="scientific">Stieleria maiorica</name>
    <dbReference type="NCBI Taxonomy" id="2795974"/>
    <lineage>
        <taxon>Bacteria</taxon>
        <taxon>Pseudomonadati</taxon>
        <taxon>Planctomycetota</taxon>
        <taxon>Planctomycetia</taxon>
        <taxon>Pirellulales</taxon>
        <taxon>Pirellulaceae</taxon>
        <taxon>Stieleria</taxon>
    </lineage>
</organism>